<dbReference type="OrthoDB" id="2159384at2759"/>
<evidence type="ECO:0000256" key="1">
    <source>
        <dbReference type="ARBA" id="ARBA00004141"/>
    </source>
</evidence>
<keyword evidence="4 6" id="KW-0472">Membrane</keyword>
<keyword evidence="3 6" id="KW-1133">Transmembrane helix</keyword>
<evidence type="ECO:0000259" key="7">
    <source>
        <dbReference type="PROSITE" id="PS51380"/>
    </source>
</evidence>
<dbReference type="GO" id="GO:0016020">
    <property type="term" value="C:membrane"/>
    <property type="evidence" value="ECO:0007669"/>
    <property type="project" value="UniProtKB-SubCell"/>
</dbReference>
<feature type="region of interest" description="Disordered" evidence="5">
    <location>
        <begin position="452"/>
        <end position="473"/>
    </location>
</feature>
<dbReference type="AlphaFoldDB" id="A0A058Z1Q0"/>
<evidence type="ECO:0000256" key="6">
    <source>
        <dbReference type="SAM" id="Phobius"/>
    </source>
</evidence>
<feature type="transmembrane region" description="Helical" evidence="6">
    <location>
        <begin position="214"/>
        <end position="235"/>
    </location>
</feature>
<evidence type="ECO:0000313" key="9">
    <source>
        <dbReference type="Proteomes" id="UP000030693"/>
    </source>
</evidence>
<reference evidence="8" key="1">
    <citation type="submission" date="2013-04" db="EMBL/GenBank/DDBJ databases">
        <title>The Genome Sequence of Fonticula alba ATCC 38817.</title>
        <authorList>
            <consortium name="The Broad Institute Genomics Platform"/>
            <person name="Russ C."/>
            <person name="Cuomo C."/>
            <person name="Burger G."/>
            <person name="Gray M.W."/>
            <person name="Holland P.W.H."/>
            <person name="King N."/>
            <person name="Lang F.B.F."/>
            <person name="Roger A.J."/>
            <person name="Ruiz-Trillo I."/>
            <person name="Brown M."/>
            <person name="Walker B."/>
            <person name="Young S."/>
            <person name="Zeng Q."/>
            <person name="Gargeya S."/>
            <person name="Fitzgerald M."/>
            <person name="Haas B."/>
            <person name="Abouelleil A."/>
            <person name="Allen A.W."/>
            <person name="Alvarado L."/>
            <person name="Arachchi H.M."/>
            <person name="Berlin A.M."/>
            <person name="Chapman S.B."/>
            <person name="Gainer-Dewar J."/>
            <person name="Goldberg J."/>
            <person name="Griggs A."/>
            <person name="Gujja S."/>
            <person name="Hansen M."/>
            <person name="Howarth C."/>
            <person name="Imamovic A."/>
            <person name="Ireland A."/>
            <person name="Larimer J."/>
            <person name="McCowan C."/>
            <person name="Murphy C."/>
            <person name="Pearson M."/>
            <person name="Poon T.W."/>
            <person name="Priest M."/>
            <person name="Roberts A."/>
            <person name="Saif S."/>
            <person name="Shea T."/>
            <person name="Sisk P."/>
            <person name="Sykes S."/>
            <person name="Wortman J."/>
            <person name="Nusbaum C."/>
            <person name="Birren B."/>
        </authorList>
    </citation>
    <scope>NUCLEOTIDE SEQUENCE [LARGE SCALE GENOMIC DNA]</scope>
    <source>
        <strain evidence="8">ATCC 38817</strain>
    </source>
</reference>
<accession>A0A058Z1Q0</accession>
<dbReference type="PANTHER" id="PTHR10783">
    <property type="entry name" value="XENOTROPIC AND POLYTROPIC RETROVIRUS RECEPTOR 1-RELATED"/>
    <property type="match status" value="1"/>
</dbReference>
<feature type="transmembrane region" description="Helical" evidence="6">
    <location>
        <begin position="256"/>
        <end position="283"/>
    </location>
</feature>
<dbReference type="eggNOG" id="KOG1162">
    <property type="taxonomic scope" value="Eukaryota"/>
</dbReference>
<organism evidence="8">
    <name type="scientific">Fonticula alba</name>
    <name type="common">Slime mold</name>
    <dbReference type="NCBI Taxonomy" id="691883"/>
    <lineage>
        <taxon>Eukaryota</taxon>
        <taxon>Rotosphaerida</taxon>
        <taxon>Fonticulaceae</taxon>
        <taxon>Fonticula</taxon>
    </lineage>
</organism>
<dbReference type="PROSITE" id="PS51380">
    <property type="entry name" value="EXS"/>
    <property type="match status" value="1"/>
</dbReference>
<feature type="transmembrane region" description="Helical" evidence="6">
    <location>
        <begin position="62"/>
        <end position="82"/>
    </location>
</feature>
<name>A0A058Z1Q0_FONAL</name>
<dbReference type="Pfam" id="PF03124">
    <property type="entry name" value="EXS"/>
    <property type="match status" value="2"/>
</dbReference>
<dbReference type="STRING" id="691883.A0A058Z1Q0"/>
<keyword evidence="9" id="KW-1185">Reference proteome</keyword>
<dbReference type="Proteomes" id="UP000030693">
    <property type="component" value="Unassembled WGS sequence"/>
</dbReference>
<evidence type="ECO:0000256" key="4">
    <source>
        <dbReference type="ARBA" id="ARBA00023136"/>
    </source>
</evidence>
<dbReference type="EMBL" id="KB932212">
    <property type="protein sequence ID" value="KCV67858.1"/>
    <property type="molecule type" value="Genomic_DNA"/>
</dbReference>
<comment type="subcellular location">
    <subcellularLocation>
        <location evidence="1">Membrane</location>
        <topology evidence="1">Multi-pass membrane protein</topology>
    </subcellularLocation>
</comment>
<feature type="domain" description="EXS" evidence="7">
    <location>
        <begin position="149"/>
        <end position="432"/>
    </location>
</feature>
<proteinExistence type="predicted"/>
<evidence type="ECO:0000256" key="3">
    <source>
        <dbReference type="ARBA" id="ARBA00022989"/>
    </source>
</evidence>
<protein>
    <recommendedName>
        <fullName evidence="7">EXS domain-containing protein</fullName>
    </recommendedName>
</protein>
<keyword evidence="2 6" id="KW-0812">Transmembrane</keyword>
<dbReference type="GO" id="GO:0005737">
    <property type="term" value="C:cytoplasm"/>
    <property type="evidence" value="ECO:0007669"/>
    <property type="project" value="TreeGrafter"/>
</dbReference>
<dbReference type="PANTHER" id="PTHR10783:SF46">
    <property type="entry name" value="PROTEIN ERD1 HOMOLOG 2"/>
    <property type="match status" value="1"/>
</dbReference>
<evidence type="ECO:0000313" key="8">
    <source>
        <dbReference type="EMBL" id="KCV67858.1"/>
    </source>
</evidence>
<feature type="transmembrane region" description="Helical" evidence="6">
    <location>
        <begin position="28"/>
        <end position="50"/>
    </location>
</feature>
<feature type="transmembrane region" description="Helical" evidence="6">
    <location>
        <begin position="303"/>
        <end position="326"/>
    </location>
</feature>
<sequence>MTAARRTGPAGQINFPGARARKNIHRSLFLAASGLSFLFTWSLILFAILLDPAIPVTVHHGLPIKALIAPFTTFLAMPLILIMPLDILGLPQRRGLMRSAKRVFLAPFYPVPFCDIVLADVFTSYSRPLAEIILAFAWIFGTIFRVGVPSSHAWHKINPFILALPPLWRLLQCLRAYHTDRKPRHLANAVKYSSSFPVIFISAQISSFQVDSPFFSYWLIAAFINMSISIYWDFVQDFGLCYFHSGVKYPGLRTYLIYRSVGRLIALLTLGAIATGSVFFFWLRRTLPYYPAETVAAFYEALATFYRPVFFVILAIWCAGLNAHFLNRSGISLSLAFQIETLYVHPWMYYMAMAFDFAARAAWSYRLTTSFKDFPEASVLLLQTIESFRRCIWIFFRVEHRMLADNLFRKEILLQPGAGGPQRPMPSLSSANAHSEGTGATPLIISTGAGLGAHAHDSPGGSPLAEAPLPHWN</sequence>
<feature type="transmembrane region" description="Helical" evidence="6">
    <location>
        <begin position="347"/>
        <end position="365"/>
    </location>
</feature>
<feature type="transmembrane region" description="Helical" evidence="6">
    <location>
        <begin position="129"/>
        <end position="148"/>
    </location>
</feature>
<feature type="transmembrane region" description="Helical" evidence="6">
    <location>
        <begin position="103"/>
        <end position="123"/>
    </location>
</feature>
<dbReference type="RefSeq" id="XP_009497678.1">
    <property type="nucleotide sequence ID" value="XM_009499403.1"/>
</dbReference>
<evidence type="ECO:0000256" key="2">
    <source>
        <dbReference type="ARBA" id="ARBA00022692"/>
    </source>
</evidence>
<evidence type="ECO:0000256" key="5">
    <source>
        <dbReference type="SAM" id="MobiDB-lite"/>
    </source>
</evidence>
<gene>
    <name evidence="8" type="ORF">H696_05588</name>
</gene>
<dbReference type="InterPro" id="IPR004342">
    <property type="entry name" value="EXS_C"/>
</dbReference>
<dbReference type="GeneID" id="20530313"/>